<dbReference type="AlphaFoldDB" id="E3CWK9"/>
<gene>
    <name evidence="1" type="ORF">Apau_1950</name>
</gene>
<dbReference type="Gene3D" id="3.10.530.10">
    <property type="entry name" value="CPE0013-like"/>
    <property type="match status" value="1"/>
</dbReference>
<protein>
    <recommendedName>
        <fullName evidence="3">Molybdopterin oxidoreductase</fullName>
    </recommendedName>
</protein>
<dbReference type="SUPFAM" id="SSF160148">
    <property type="entry name" value="CPE0013-like"/>
    <property type="match status" value="1"/>
</dbReference>
<dbReference type="SUPFAM" id="SSF53706">
    <property type="entry name" value="Formate dehydrogenase/DMSO reductase, domains 1-3"/>
    <property type="match status" value="1"/>
</dbReference>
<dbReference type="InterPro" id="IPR012460">
    <property type="entry name" value="DUF1667"/>
</dbReference>
<organism evidence="1 2">
    <name type="scientific">Aminomonas paucivorans DSM 12260</name>
    <dbReference type="NCBI Taxonomy" id="584708"/>
    <lineage>
        <taxon>Bacteria</taxon>
        <taxon>Thermotogati</taxon>
        <taxon>Synergistota</taxon>
        <taxon>Synergistia</taxon>
        <taxon>Synergistales</taxon>
        <taxon>Synergistaceae</taxon>
        <taxon>Aminomonas</taxon>
    </lineage>
</organism>
<dbReference type="PANTHER" id="PTHR39450">
    <property type="entry name" value="MOLYBDOPTERIN OXIDOREDUCTASE, 4FE-4S CLUSTER-BINDING SUBUNIT"/>
    <property type="match status" value="1"/>
</dbReference>
<dbReference type="InterPro" id="IPR036593">
    <property type="entry name" value="CPE0013-like_sf"/>
</dbReference>
<dbReference type="PaxDb" id="584708-Apau_1950"/>
<dbReference type="RefSeq" id="WP_006301599.1">
    <property type="nucleotide sequence ID" value="NZ_CM001022.1"/>
</dbReference>
<dbReference type="Proteomes" id="UP000005096">
    <property type="component" value="Chromosome"/>
</dbReference>
<dbReference type="Gene3D" id="2.20.25.90">
    <property type="entry name" value="ADC-like domains"/>
    <property type="match status" value="1"/>
</dbReference>
<name>E3CWK9_9BACT</name>
<dbReference type="STRING" id="584708.Apau_1950"/>
<keyword evidence="2" id="KW-1185">Reference proteome</keyword>
<evidence type="ECO:0000313" key="2">
    <source>
        <dbReference type="Proteomes" id="UP000005096"/>
    </source>
</evidence>
<reference evidence="1 2" key="1">
    <citation type="journal article" date="2010" name="Stand. Genomic Sci.">
        <title>Non-contiguous finished genome sequence of Aminomonas paucivorans type strain (GLU-3).</title>
        <authorList>
            <person name="Pitluck S."/>
            <person name="Yasawong M."/>
            <person name="Held B."/>
            <person name="Lapidus A."/>
            <person name="Nolan M."/>
            <person name="Copeland A."/>
            <person name="Lucas S."/>
            <person name="Del Rio T.G."/>
            <person name="Tice H."/>
            <person name="Cheng J.F."/>
            <person name="Chertkov O."/>
            <person name="Goodwin L."/>
            <person name="Tapia R."/>
            <person name="Han C."/>
            <person name="Liolios K."/>
            <person name="Ivanova N."/>
            <person name="Mavromatis K."/>
            <person name="Ovchinnikova G."/>
            <person name="Pati A."/>
            <person name="Chen A."/>
            <person name="Palaniappan K."/>
            <person name="Land M."/>
            <person name="Hauser L."/>
            <person name="Chang Y.J."/>
            <person name="Jeffries C.D."/>
            <person name="Pukall R."/>
            <person name="Spring S."/>
            <person name="Rohde M."/>
            <person name="Sikorski J."/>
            <person name="Goker M."/>
            <person name="Woyke T."/>
            <person name="Bristow J."/>
            <person name="Eisen J.A."/>
            <person name="Markowitz V."/>
            <person name="Hugenholtz P."/>
            <person name="Kyrpides N.C."/>
            <person name="Klenk H.P."/>
        </authorList>
    </citation>
    <scope>NUCLEOTIDE SEQUENCE [LARGE SCALE GENOMIC DNA]</scope>
    <source>
        <strain evidence="1 2">DSM 12260</strain>
    </source>
</reference>
<dbReference type="PANTHER" id="PTHR39450:SF1">
    <property type="entry name" value="DUF1667 DOMAIN-CONTAINING PROTEIN"/>
    <property type="match status" value="1"/>
</dbReference>
<evidence type="ECO:0008006" key="3">
    <source>
        <dbReference type="Google" id="ProtNLM"/>
    </source>
</evidence>
<evidence type="ECO:0000313" key="1">
    <source>
        <dbReference type="EMBL" id="EFQ24364.1"/>
    </source>
</evidence>
<dbReference type="EMBL" id="CM001022">
    <property type="protein sequence ID" value="EFQ24364.1"/>
    <property type="molecule type" value="Genomic_DNA"/>
</dbReference>
<dbReference type="eggNOG" id="COG3862">
    <property type="taxonomic scope" value="Bacteria"/>
</dbReference>
<proteinExistence type="predicted"/>
<sequence length="124" mass="13079">MSETKRFLCVSCPVGCALTVEVEGTRVLSVEGNTCPRGVAYAEAEVSNPLRVFASTVRVEGGALSVCPVRSRAPLPLAKVFDVARELAKVVLPAPVRIGQVILPDVCGTGVDLVASRSLERKES</sequence>
<dbReference type="Pfam" id="PF07892">
    <property type="entry name" value="DUF1667"/>
    <property type="match status" value="1"/>
</dbReference>
<dbReference type="OrthoDB" id="9811531at2"/>
<dbReference type="HOGENOM" id="CLU_148086_0_0_0"/>
<accession>E3CWK9</accession>